<evidence type="ECO:0000313" key="9">
    <source>
        <dbReference type="EMBL" id="MFC6704837.1"/>
    </source>
</evidence>
<dbReference type="SUPFAM" id="SSF103473">
    <property type="entry name" value="MFS general substrate transporter"/>
    <property type="match status" value="1"/>
</dbReference>
<organism evidence="9 10">
    <name type="scientific">Flexivirga alba</name>
    <dbReference type="NCBI Taxonomy" id="702742"/>
    <lineage>
        <taxon>Bacteria</taxon>
        <taxon>Bacillati</taxon>
        <taxon>Actinomycetota</taxon>
        <taxon>Actinomycetes</taxon>
        <taxon>Micrococcales</taxon>
        <taxon>Dermacoccaceae</taxon>
        <taxon>Flexivirga</taxon>
    </lineage>
</organism>
<protein>
    <submittedName>
        <fullName evidence="9">MFS transporter</fullName>
    </submittedName>
</protein>
<evidence type="ECO:0000256" key="1">
    <source>
        <dbReference type="ARBA" id="ARBA00004651"/>
    </source>
</evidence>
<evidence type="ECO:0000256" key="7">
    <source>
        <dbReference type="SAM" id="Phobius"/>
    </source>
</evidence>
<dbReference type="RefSeq" id="WP_382399431.1">
    <property type="nucleotide sequence ID" value="NZ_JBHSWH010000001.1"/>
</dbReference>
<evidence type="ECO:0000256" key="2">
    <source>
        <dbReference type="ARBA" id="ARBA00022448"/>
    </source>
</evidence>
<dbReference type="Pfam" id="PF07690">
    <property type="entry name" value="MFS_1"/>
    <property type="match status" value="1"/>
</dbReference>
<keyword evidence="5 7" id="KW-1133">Transmembrane helix</keyword>
<dbReference type="InterPro" id="IPR011701">
    <property type="entry name" value="MFS"/>
</dbReference>
<reference evidence="10" key="1">
    <citation type="journal article" date="2019" name="Int. J. Syst. Evol. Microbiol.">
        <title>The Global Catalogue of Microorganisms (GCM) 10K type strain sequencing project: providing services to taxonomists for standard genome sequencing and annotation.</title>
        <authorList>
            <consortium name="The Broad Institute Genomics Platform"/>
            <consortium name="The Broad Institute Genome Sequencing Center for Infectious Disease"/>
            <person name="Wu L."/>
            <person name="Ma J."/>
        </authorList>
    </citation>
    <scope>NUCLEOTIDE SEQUENCE [LARGE SCALE GENOMIC DNA]</scope>
    <source>
        <strain evidence="10">CCUG 58127</strain>
    </source>
</reference>
<evidence type="ECO:0000256" key="3">
    <source>
        <dbReference type="ARBA" id="ARBA00022475"/>
    </source>
</evidence>
<keyword evidence="4 7" id="KW-0812">Transmembrane</keyword>
<evidence type="ECO:0000256" key="6">
    <source>
        <dbReference type="ARBA" id="ARBA00023136"/>
    </source>
</evidence>
<feature type="transmembrane region" description="Helical" evidence="7">
    <location>
        <begin position="98"/>
        <end position="117"/>
    </location>
</feature>
<dbReference type="InterPro" id="IPR036259">
    <property type="entry name" value="MFS_trans_sf"/>
</dbReference>
<feature type="transmembrane region" description="Helical" evidence="7">
    <location>
        <begin position="123"/>
        <end position="145"/>
    </location>
</feature>
<dbReference type="Gene3D" id="1.20.1720.10">
    <property type="entry name" value="Multidrug resistance protein D"/>
    <property type="match status" value="1"/>
</dbReference>
<keyword evidence="2" id="KW-0813">Transport</keyword>
<comment type="caution">
    <text evidence="9">The sequence shown here is derived from an EMBL/GenBank/DDBJ whole genome shotgun (WGS) entry which is preliminary data.</text>
</comment>
<feature type="transmembrane region" description="Helical" evidence="7">
    <location>
        <begin position="417"/>
        <end position="440"/>
    </location>
</feature>
<dbReference type="PROSITE" id="PS50850">
    <property type="entry name" value="MFS"/>
    <property type="match status" value="1"/>
</dbReference>
<feature type="transmembrane region" description="Helical" evidence="7">
    <location>
        <begin position="157"/>
        <end position="179"/>
    </location>
</feature>
<dbReference type="PANTHER" id="PTHR42718:SF46">
    <property type="entry name" value="BLR6921 PROTEIN"/>
    <property type="match status" value="1"/>
</dbReference>
<comment type="subcellular location">
    <subcellularLocation>
        <location evidence="1">Cell membrane</location>
        <topology evidence="1">Multi-pass membrane protein</topology>
    </subcellularLocation>
</comment>
<dbReference type="Proteomes" id="UP001596298">
    <property type="component" value="Unassembled WGS sequence"/>
</dbReference>
<dbReference type="Gene3D" id="1.20.1250.20">
    <property type="entry name" value="MFS general substrate transporter like domains"/>
    <property type="match status" value="1"/>
</dbReference>
<dbReference type="InterPro" id="IPR020846">
    <property type="entry name" value="MFS_dom"/>
</dbReference>
<feature type="transmembrane region" description="Helical" evidence="7">
    <location>
        <begin position="383"/>
        <end position="405"/>
    </location>
</feature>
<evidence type="ECO:0000313" key="10">
    <source>
        <dbReference type="Proteomes" id="UP001596298"/>
    </source>
</evidence>
<feature type="transmembrane region" description="Helical" evidence="7">
    <location>
        <begin position="68"/>
        <end position="86"/>
    </location>
</feature>
<feature type="transmembrane region" description="Helical" evidence="7">
    <location>
        <begin position="289"/>
        <end position="313"/>
    </location>
</feature>
<evidence type="ECO:0000259" key="8">
    <source>
        <dbReference type="PROSITE" id="PS50850"/>
    </source>
</evidence>
<evidence type="ECO:0000256" key="4">
    <source>
        <dbReference type="ARBA" id="ARBA00022692"/>
    </source>
</evidence>
<name>A0ABW2ADP0_9MICO</name>
<feature type="transmembrane region" description="Helical" evidence="7">
    <location>
        <begin position="325"/>
        <end position="343"/>
    </location>
</feature>
<feature type="transmembrane region" description="Helical" evidence="7">
    <location>
        <begin position="30"/>
        <end position="56"/>
    </location>
</feature>
<dbReference type="CDD" id="cd17321">
    <property type="entry name" value="MFS_MMR_MDR_like"/>
    <property type="match status" value="1"/>
</dbReference>
<proteinExistence type="predicted"/>
<sequence length="494" mass="50731">MSAVVEVVEPATPSARAVDPPATESARARWISLTVLCTGMLMIVLDGTVVNVALPAIQRDLGFAQGDLAWVVNAYLISFAGLLLLAGRLGDLVSRRTVFLTGISVFTVASLLCGLSWSSTMLVAARFLQGVGGAMTSAVILGMIFTMFPEPREQARAIGVFAFVASAGSAIGLLAGGALTQLTSWHLIFLVNLPIGIATLVAAVRFVPRDQGTGFGTGLDTLGAALVTGSLMTGVYTIVKPAAEHGWTDSATLIGIAATVILLAAFVWRQAAATTPLLPLRIFRSRNVVGANLIQCLIVAGMFGLFFLGVLYLQQVQGYDALHTGIAFLPLTALMAVVSVRYAEPLTTRFGPRPMLLASMTAITIGLALWTRVPVEASYLTDILPAALVLGLGAAAGAPAVMMYAMSGSSAQDAGVASGLINTSMQVGGAVGLAVLSSAATARTRALSHGGVPDASALTAGYHLGFTIAAGLVVAGIVIALVLLRDPSKSAPAE</sequence>
<keyword evidence="10" id="KW-1185">Reference proteome</keyword>
<feature type="transmembrane region" description="Helical" evidence="7">
    <location>
        <begin position="355"/>
        <end position="371"/>
    </location>
</feature>
<keyword evidence="6 7" id="KW-0472">Membrane</keyword>
<dbReference type="EMBL" id="JBHSWH010000001">
    <property type="protein sequence ID" value="MFC6704837.1"/>
    <property type="molecule type" value="Genomic_DNA"/>
</dbReference>
<feature type="transmembrane region" description="Helical" evidence="7">
    <location>
        <begin position="185"/>
        <end position="207"/>
    </location>
</feature>
<feature type="domain" description="Major facilitator superfamily (MFS) profile" evidence="8">
    <location>
        <begin position="32"/>
        <end position="488"/>
    </location>
</feature>
<evidence type="ECO:0000256" key="5">
    <source>
        <dbReference type="ARBA" id="ARBA00022989"/>
    </source>
</evidence>
<feature type="transmembrane region" description="Helical" evidence="7">
    <location>
        <begin position="251"/>
        <end position="268"/>
    </location>
</feature>
<feature type="transmembrane region" description="Helical" evidence="7">
    <location>
        <begin position="460"/>
        <end position="484"/>
    </location>
</feature>
<gene>
    <name evidence="9" type="ORF">ACFQDH_06045</name>
</gene>
<accession>A0ABW2ADP0</accession>
<feature type="transmembrane region" description="Helical" evidence="7">
    <location>
        <begin position="219"/>
        <end position="239"/>
    </location>
</feature>
<dbReference type="PANTHER" id="PTHR42718">
    <property type="entry name" value="MAJOR FACILITATOR SUPERFAMILY MULTIDRUG TRANSPORTER MFSC"/>
    <property type="match status" value="1"/>
</dbReference>
<keyword evidence="3" id="KW-1003">Cell membrane</keyword>